<comment type="subcellular location">
    <subcellularLocation>
        <location evidence="1">Membrane</location>
        <topology evidence="1">Multi-pass membrane protein</topology>
    </subcellularLocation>
</comment>
<dbReference type="PANTHER" id="PTHR43731">
    <property type="entry name" value="RHOMBOID PROTEASE"/>
    <property type="match status" value="1"/>
</dbReference>
<proteinExistence type="inferred from homology"/>
<evidence type="ECO:0000313" key="10">
    <source>
        <dbReference type="Proteomes" id="UP000470771"/>
    </source>
</evidence>
<feature type="transmembrane region" description="Helical" evidence="7">
    <location>
        <begin position="112"/>
        <end position="131"/>
    </location>
</feature>
<keyword evidence="5 7" id="KW-1133">Transmembrane helix</keyword>
<dbReference type="EMBL" id="WWNE01000005">
    <property type="protein sequence ID" value="NBG65413.1"/>
    <property type="molecule type" value="Genomic_DNA"/>
</dbReference>
<dbReference type="GO" id="GO:0016020">
    <property type="term" value="C:membrane"/>
    <property type="evidence" value="ECO:0007669"/>
    <property type="project" value="UniProtKB-SubCell"/>
</dbReference>
<organism evidence="9 10">
    <name type="scientific">Acidiluteibacter ferrifornacis</name>
    <dbReference type="NCBI Taxonomy" id="2692424"/>
    <lineage>
        <taxon>Bacteria</taxon>
        <taxon>Pseudomonadati</taxon>
        <taxon>Bacteroidota</taxon>
        <taxon>Flavobacteriia</taxon>
        <taxon>Flavobacteriales</taxon>
        <taxon>Cryomorphaceae</taxon>
        <taxon>Acidiluteibacter</taxon>
    </lineage>
</organism>
<keyword evidence="6 7" id="KW-0472">Membrane</keyword>
<dbReference type="AlphaFoldDB" id="A0A6N9NHN0"/>
<comment type="similarity">
    <text evidence="2">Belongs to the peptidase S54 family.</text>
</comment>
<dbReference type="InterPro" id="IPR035952">
    <property type="entry name" value="Rhomboid-like_sf"/>
</dbReference>
<comment type="caution">
    <text evidence="9">The sequence shown here is derived from an EMBL/GenBank/DDBJ whole genome shotgun (WGS) entry which is preliminary data.</text>
</comment>
<evidence type="ECO:0000259" key="8">
    <source>
        <dbReference type="Pfam" id="PF01694"/>
    </source>
</evidence>
<keyword evidence="3 7" id="KW-0812">Transmembrane</keyword>
<evidence type="ECO:0000256" key="2">
    <source>
        <dbReference type="ARBA" id="ARBA00009045"/>
    </source>
</evidence>
<sequence length="205" mass="23429">MSITLIIILATGIVSAIAFKNRELFQKLEFTPYVVFHQKEYFRFFTHALLHADWMHLLINMLVLWFFGETTEYYFQAYLGAKGIFYFILLYVGSVIFASLPTFNKHKENYTYRSVGASGAVSAIVMSSVIFNPLNSICLYGLICFPGIIWAIIYLVYSFQMAKKSSDNINHDAHFWGAVFGIVFTIVAIPSTLMNFINQLLSVFS</sequence>
<evidence type="ECO:0000256" key="3">
    <source>
        <dbReference type="ARBA" id="ARBA00022692"/>
    </source>
</evidence>
<name>A0A6N9NHN0_9FLAO</name>
<dbReference type="GO" id="GO:0004252">
    <property type="term" value="F:serine-type endopeptidase activity"/>
    <property type="evidence" value="ECO:0007669"/>
    <property type="project" value="InterPro"/>
</dbReference>
<feature type="domain" description="Peptidase S54 rhomboid" evidence="8">
    <location>
        <begin position="39"/>
        <end position="189"/>
    </location>
</feature>
<evidence type="ECO:0000256" key="6">
    <source>
        <dbReference type="ARBA" id="ARBA00023136"/>
    </source>
</evidence>
<feature type="transmembrane region" description="Helical" evidence="7">
    <location>
        <begin position="42"/>
        <end position="67"/>
    </location>
</feature>
<dbReference type="GO" id="GO:0006508">
    <property type="term" value="P:proteolysis"/>
    <property type="evidence" value="ECO:0007669"/>
    <property type="project" value="UniProtKB-KW"/>
</dbReference>
<gene>
    <name evidence="9" type="ORF">GQN54_04760</name>
</gene>
<keyword evidence="9" id="KW-0645">Protease</keyword>
<evidence type="ECO:0000256" key="7">
    <source>
        <dbReference type="SAM" id="Phobius"/>
    </source>
</evidence>
<accession>A0A6N9NHN0</accession>
<dbReference type="RefSeq" id="WP_160632373.1">
    <property type="nucleotide sequence ID" value="NZ_WWNE01000005.1"/>
</dbReference>
<evidence type="ECO:0000256" key="5">
    <source>
        <dbReference type="ARBA" id="ARBA00022989"/>
    </source>
</evidence>
<dbReference type="PANTHER" id="PTHR43731:SF14">
    <property type="entry name" value="PRESENILIN-ASSOCIATED RHOMBOID-LIKE PROTEIN, MITOCHONDRIAL"/>
    <property type="match status" value="1"/>
</dbReference>
<dbReference type="Proteomes" id="UP000470771">
    <property type="component" value="Unassembled WGS sequence"/>
</dbReference>
<evidence type="ECO:0000313" key="9">
    <source>
        <dbReference type="EMBL" id="NBG65413.1"/>
    </source>
</evidence>
<evidence type="ECO:0000256" key="1">
    <source>
        <dbReference type="ARBA" id="ARBA00004141"/>
    </source>
</evidence>
<dbReference type="InterPro" id="IPR022764">
    <property type="entry name" value="Peptidase_S54_rhomboid_dom"/>
</dbReference>
<keyword evidence="10" id="KW-1185">Reference proteome</keyword>
<dbReference type="InterPro" id="IPR050925">
    <property type="entry name" value="Rhomboid_protease_S54"/>
</dbReference>
<feature type="transmembrane region" description="Helical" evidence="7">
    <location>
        <begin position="79"/>
        <end position="100"/>
    </location>
</feature>
<evidence type="ECO:0000256" key="4">
    <source>
        <dbReference type="ARBA" id="ARBA00022801"/>
    </source>
</evidence>
<dbReference type="SUPFAM" id="SSF144091">
    <property type="entry name" value="Rhomboid-like"/>
    <property type="match status" value="1"/>
</dbReference>
<feature type="transmembrane region" description="Helical" evidence="7">
    <location>
        <begin position="138"/>
        <end position="157"/>
    </location>
</feature>
<reference evidence="9 10" key="1">
    <citation type="submission" date="2019-12" db="EMBL/GenBank/DDBJ databases">
        <authorList>
            <person name="Zhao J."/>
        </authorList>
    </citation>
    <scope>NUCLEOTIDE SEQUENCE [LARGE SCALE GENOMIC DNA]</scope>
    <source>
        <strain evidence="9 10">S-15</strain>
    </source>
</reference>
<protein>
    <submittedName>
        <fullName evidence="9">Rhomboid family intramembrane serine protease</fullName>
    </submittedName>
</protein>
<dbReference type="Pfam" id="PF01694">
    <property type="entry name" value="Rhomboid"/>
    <property type="match status" value="1"/>
</dbReference>
<dbReference type="Gene3D" id="1.20.1540.10">
    <property type="entry name" value="Rhomboid-like"/>
    <property type="match status" value="1"/>
</dbReference>
<keyword evidence="4" id="KW-0378">Hydrolase</keyword>
<feature type="transmembrane region" description="Helical" evidence="7">
    <location>
        <begin position="177"/>
        <end position="197"/>
    </location>
</feature>